<evidence type="ECO:0000313" key="1">
    <source>
        <dbReference type="EMBL" id="CAG7720356.1"/>
    </source>
</evidence>
<accession>A0A8J2JIE0</accession>
<proteinExistence type="predicted"/>
<dbReference type="AlphaFoldDB" id="A0A8J2JIE0"/>
<dbReference type="Proteomes" id="UP000708208">
    <property type="component" value="Unassembled WGS sequence"/>
</dbReference>
<evidence type="ECO:0000313" key="2">
    <source>
        <dbReference type="Proteomes" id="UP000708208"/>
    </source>
</evidence>
<sequence length="100" mass="11442">MQDNCRQYTSCRSCVEANCTWLHYLGKNAFSLCKSYGKKFPLEARNLISNNTKINGSCSNHPAETILGEYQTDSMDTMRTYSHHEREAYLEQFMMILGGG</sequence>
<keyword evidence="2" id="KW-1185">Reference proteome</keyword>
<organism evidence="1 2">
    <name type="scientific">Allacma fusca</name>
    <dbReference type="NCBI Taxonomy" id="39272"/>
    <lineage>
        <taxon>Eukaryota</taxon>
        <taxon>Metazoa</taxon>
        <taxon>Ecdysozoa</taxon>
        <taxon>Arthropoda</taxon>
        <taxon>Hexapoda</taxon>
        <taxon>Collembola</taxon>
        <taxon>Symphypleona</taxon>
        <taxon>Sminthuridae</taxon>
        <taxon>Allacma</taxon>
    </lineage>
</organism>
<gene>
    <name evidence="1" type="ORF">AFUS01_LOCUS9637</name>
</gene>
<name>A0A8J2JIE0_9HEXA</name>
<comment type="caution">
    <text evidence="1">The sequence shown here is derived from an EMBL/GenBank/DDBJ whole genome shotgun (WGS) entry which is preliminary data.</text>
</comment>
<reference evidence="1" key="1">
    <citation type="submission" date="2021-06" db="EMBL/GenBank/DDBJ databases">
        <authorList>
            <person name="Hodson N. C."/>
            <person name="Mongue J. A."/>
            <person name="Jaron S. K."/>
        </authorList>
    </citation>
    <scope>NUCLEOTIDE SEQUENCE</scope>
</reference>
<protein>
    <submittedName>
        <fullName evidence="1">Uncharacterized protein</fullName>
    </submittedName>
</protein>
<dbReference type="EMBL" id="CAJVCH010069968">
    <property type="protein sequence ID" value="CAG7720356.1"/>
    <property type="molecule type" value="Genomic_DNA"/>
</dbReference>